<dbReference type="GO" id="GO:0016887">
    <property type="term" value="F:ATP hydrolysis activity"/>
    <property type="evidence" value="ECO:0007669"/>
    <property type="project" value="InterPro"/>
</dbReference>
<sequence>MPVIKVENVTKVYRIGEQELIVLNGISVSIEKGEFVCIMGPSGSGKSTFMNIIGCLDTPTSGKYYLEEIDVSTMDVNELAEIRNKKIGFVFQQFNLLPRATALENVELPLIYAGVPAKERKEKALETLSRVGLKERANHYPRQLSGGQQQRVAIARALVNNPSIILADEPTGNLDSKASIEIMEIFKRLNEEQGLTTIIVTHEPDIAAFGKRQIRFLDGKIISDTQS</sequence>
<proteinExistence type="inferred from homology"/>
<keyword evidence="1" id="KW-0813">Transport</keyword>
<feature type="domain" description="ABC transporter" evidence="5">
    <location>
        <begin position="4"/>
        <end position="227"/>
    </location>
</feature>
<dbReference type="GO" id="GO:0022857">
    <property type="term" value="F:transmembrane transporter activity"/>
    <property type="evidence" value="ECO:0007669"/>
    <property type="project" value="TreeGrafter"/>
</dbReference>
<gene>
    <name evidence="6" type="ORF">TAGGR_1779</name>
</gene>
<evidence type="ECO:0000256" key="3">
    <source>
        <dbReference type="ARBA" id="ARBA00022840"/>
    </source>
</evidence>
<keyword evidence="3 6" id="KW-0067">ATP-binding</keyword>
<dbReference type="PROSITE" id="PS50893">
    <property type="entry name" value="ABC_TRANSPORTER_2"/>
    <property type="match status" value="1"/>
</dbReference>
<dbReference type="GO" id="GO:0005886">
    <property type="term" value="C:plasma membrane"/>
    <property type="evidence" value="ECO:0007669"/>
    <property type="project" value="TreeGrafter"/>
</dbReference>
<dbReference type="InterPro" id="IPR017911">
    <property type="entry name" value="MacB-like_ATP-bd"/>
</dbReference>
<comment type="caution">
    <text evidence="6">The sequence shown here is derived from an EMBL/GenBank/DDBJ whole genome shotgun (WGS) entry which is preliminary data.</text>
</comment>
<dbReference type="STRING" id="86166.TAGGR_1779"/>
<name>A0A0U9HR10_9BACT</name>
<dbReference type="GO" id="GO:0098796">
    <property type="term" value="C:membrane protein complex"/>
    <property type="evidence" value="ECO:0007669"/>
    <property type="project" value="UniProtKB-ARBA"/>
</dbReference>
<dbReference type="SUPFAM" id="SSF52540">
    <property type="entry name" value="P-loop containing nucleoside triphosphate hydrolases"/>
    <property type="match status" value="1"/>
</dbReference>
<dbReference type="EMBL" id="BCNO01000001">
    <property type="protein sequence ID" value="GAQ94594.1"/>
    <property type="molecule type" value="Genomic_DNA"/>
</dbReference>
<dbReference type="GO" id="GO:0005524">
    <property type="term" value="F:ATP binding"/>
    <property type="evidence" value="ECO:0007669"/>
    <property type="project" value="UniProtKB-KW"/>
</dbReference>
<dbReference type="InterPro" id="IPR027417">
    <property type="entry name" value="P-loop_NTPase"/>
</dbReference>
<evidence type="ECO:0000259" key="5">
    <source>
        <dbReference type="PROSITE" id="PS50893"/>
    </source>
</evidence>
<dbReference type="CDD" id="cd03255">
    <property type="entry name" value="ABC_MJ0796_LolCDE_FtsE"/>
    <property type="match status" value="1"/>
</dbReference>
<dbReference type="InterPro" id="IPR015854">
    <property type="entry name" value="ABC_transpr_LolD-like"/>
</dbReference>
<dbReference type="InterPro" id="IPR003439">
    <property type="entry name" value="ABC_transporter-like_ATP-bd"/>
</dbReference>
<evidence type="ECO:0000256" key="4">
    <source>
        <dbReference type="ARBA" id="ARBA00038388"/>
    </source>
</evidence>
<reference evidence="7" key="1">
    <citation type="submission" date="2016-01" db="EMBL/GenBank/DDBJ databases">
        <title>Draft genome sequence of Thermodesulfovibrio aggregans strain TGE-P1.</title>
        <authorList>
            <person name="Sekiguchi Y."/>
            <person name="Ohashi A."/>
            <person name="Matsuura N."/>
            <person name="Tourlousse M.D."/>
        </authorList>
    </citation>
    <scope>NUCLEOTIDE SEQUENCE [LARGE SCALE GENOMIC DNA]</scope>
    <source>
        <strain evidence="7">TGE-P1</strain>
    </source>
</reference>
<dbReference type="Proteomes" id="UP000054976">
    <property type="component" value="Unassembled WGS sequence"/>
</dbReference>
<dbReference type="AlphaFoldDB" id="A0A0U9HR10"/>
<protein>
    <submittedName>
        <fullName evidence="6">Putative ABC transport system ATP-binding protein</fullName>
    </submittedName>
</protein>
<dbReference type="Pfam" id="PF00005">
    <property type="entry name" value="ABC_tran"/>
    <property type="match status" value="1"/>
</dbReference>
<dbReference type="InterPro" id="IPR003593">
    <property type="entry name" value="AAA+_ATPase"/>
</dbReference>
<dbReference type="PANTHER" id="PTHR24220:SF86">
    <property type="entry name" value="ABC TRANSPORTER ABCH.1"/>
    <property type="match status" value="1"/>
</dbReference>
<dbReference type="SMART" id="SM00382">
    <property type="entry name" value="AAA"/>
    <property type="match status" value="1"/>
</dbReference>
<comment type="similarity">
    <text evidence="4">Belongs to the ABC transporter superfamily. Macrolide exporter (TC 3.A.1.122) family.</text>
</comment>
<dbReference type="PANTHER" id="PTHR24220">
    <property type="entry name" value="IMPORT ATP-BINDING PROTEIN"/>
    <property type="match status" value="1"/>
</dbReference>
<keyword evidence="7" id="KW-1185">Reference proteome</keyword>
<evidence type="ECO:0000313" key="7">
    <source>
        <dbReference type="Proteomes" id="UP000054976"/>
    </source>
</evidence>
<dbReference type="Gene3D" id="3.40.50.300">
    <property type="entry name" value="P-loop containing nucleotide triphosphate hydrolases"/>
    <property type="match status" value="1"/>
</dbReference>
<dbReference type="PROSITE" id="PS00211">
    <property type="entry name" value="ABC_TRANSPORTER_1"/>
    <property type="match status" value="1"/>
</dbReference>
<evidence type="ECO:0000313" key="6">
    <source>
        <dbReference type="EMBL" id="GAQ94594.1"/>
    </source>
</evidence>
<dbReference type="InterPro" id="IPR017871">
    <property type="entry name" value="ABC_transporter-like_CS"/>
</dbReference>
<accession>A0A0U9HR10</accession>
<evidence type="ECO:0000256" key="1">
    <source>
        <dbReference type="ARBA" id="ARBA00022448"/>
    </source>
</evidence>
<keyword evidence="2" id="KW-0547">Nucleotide-binding</keyword>
<evidence type="ECO:0000256" key="2">
    <source>
        <dbReference type="ARBA" id="ARBA00022741"/>
    </source>
</evidence>
<dbReference type="FunFam" id="3.40.50.300:FF:000032">
    <property type="entry name" value="Export ABC transporter ATP-binding protein"/>
    <property type="match status" value="1"/>
</dbReference>
<organism evidence="6 7">
    <name type="scientific">Thermodesulfovibrio aggregans</name>
    <dbReference type="NCBI Taxonomy" id="86166"/>
    <lineage>
        <taxon>Bacteria</taxon>
        <taxon>Pseudomonadati</taxon>
        <taxon>Nitrospirota</taxon>
        <taxon>Thermodesulfovibrionia</taxon>
        <taxon>Thermodesulfovibrionales</taxon>
        <taxon>Thermodesulfovibrionaceae</taxon>
        <taxon>Thermodesulfovibrio</taxon>
    </lineage>
</organism>